<dbReference type="KEGG" id="cfh:C1707_21030"/>
<organism evidence="2 3">
    <name type="scientific">Caulobacter flavus</name>
    <dbReference type="NCBI Taxonomy" id="1679497"/>
    <lineage>
        <taxon>Bacteria</taxon>
        <taxon>Pseudomonadati</taxon>
        <taxon>Pseudomonadota</taxon>
        <taxon>Alphaproteobacteria</taxon>
        <taxon>Caulobacterales</taxon>
        <taxon>Caulobacteraceae</taxon>
        <taxon>Caulobacter</taxon>
    </lineage>
</organism>
<dbReference type="EMBL" id="CP026100">
    <property type="protein sequence ID" value="AYV48546.1"/>
    <property type="molecule type" value="Genomic_DNA"/>
</dbReference>
<reference evidence="1 4" key="2">
    <citation type="submission" date="2018-01" db="EMBL/GenBank/DDBJ databases">
        <title>Complete genome sequence of Caulobacter flavus RHGG3.</title>
        <authorList>
            <person name="Yang E."/>
        </authorList>
    </citation>
    <scope>NUCLEOTIDE SEQUENCE [LARGE SCALE GENOMIC DNA]</scope>
    <source>
        <strain evidence="1 4">RHGG3</strain>
    </source>
</reference>
<dbReference type="AlphaFoldDB" id="A0A2N5CP86"/>
<dbReference type="RefSeq" id="WP_101714696.1">
    <property type="nucleotide sequence ID" value="NZ_CP026100.1"/>
</dbReference>
<name>A0A2N5CP86_9CAUL</name>
<evidence type="ECO:0000313" key="2">
    <source>
        <dbReference type="EMBL" id="PLR08738.1"/>
    </source>
</evidence>
<evidence type="ECO:0000313" key="4">
    <source>
        <dbReference type="Proteomes" id="UP000281192"/>
    </source>
</evidence>
<proteinExistence type="predicted"/>
<evidence type="ECO:0000313" key="1">
    <source>
        <dbReference type="EMBL" id="AYV48546.1"/>
    </source>
</evidence>
<sequence length="117" mass="13460">MPDRSPPDGAFFAPEHDEALWSLAPWITDYRVAPSDGYDATFVEVWLRPPRACEIAEFGRTPRPVPDRAHDIEFHNVGDAPPIGFWHFHPTVEAFEIEYDRDDGSAWWARVWLKTAP</sequence>
<dbReference type="EMBL" id="PJRQ01000041">
    <property type="protein sequence ID" value="PLR08738.1"/>
    <property type="molecule type" value="Genomic_DNA"/>
</dbReference>
<reference evidence="2 3" key="1">
    <citation type="submission" date="2017-12" db="EMBL/GenBank/DDBJ databases">
        <title>The genome sequence of Caulobacter flavus CGMCC1 15093.</title>
        <authorList>
            <person name="Gao J."/>
            <person name="Mao X."/>
            <person name="Sun J."/>
        </authorList>
    </citation>
    <scope>NUCLEOTIDE SEQUENCE [LARGE SCALE GENOMIC DNA]</scope>
    <source>
        <strain evidence="2 3">CGMCC1 15093</strain>
    </source>
</reference>
<protein>
    <submittedName>
        <fullName evidence="2">Uncharacterized protein</fullName>
    </submittedName>
</protein>
<accession>A0A2N5CP86</accession>
<dbReference type="Proteomes" id="UP000234483">
    <property type="component" value="Unassembled WGS sequence"/>
</dbReference>
<dbReference type="OrthoDB" id="7191952at2"/>
<evidence type="ECO:0000313" key="3">
    <source>
        <dbReference type="Proteomes" id="UP000234483"/>
    </source>
</evidence>
<keyword evidence="4" id="KW-1185">Reference proteome</keyword>
<gene>
    <name evidence="1" type="ORF">C1707_21030</name>
    <name evidence="2" type="ORF">CFHF_20035</name>
</gene>
<dbReference type="Proteomes" id="UP000281192">
    <property type="component" value="Chromosome"/>
</dbReference>